<dbReference type="InterPro" id="IPR012334">
    <property type="entry name" value="Pectin_lyas_fold"/>
</dbReference>
<feature type="domain" description="Alpha-1,3-glucanase catalytic" evidence="1">
    <location>
        <begin position="28"/>
        <end position="106"/>
    </location>
</feature>
<proteinExistence type="predicted"/>
<gene>
    <name evidence="2" type="ORF">GCM10022416_39640</name>
</gene>
<name>A0ABP7Z403_9ACTN</name>
<dbReference type="Gene3D" id="2.160.20.10">
    <property type="entry name" value="Single-stranded right-handed beta-helix, Pectin lyase-like"/>
    <property type="match status" value="1"/>
</dbReference>
<comment type="caution">
    <text evidence="2">The sequence shown here is derived from an EMBL/GenBank/DDBJ whole genome shotgun (WGS) entry which is preliminary data.</text>
</comment>
<evidence type="ECO:0000313" key="3">
    <source>
        <dbReference type="Proteomes" id="UP001500266"/>
    </source>
</evidence>
<evidence type="ECO:0000313" key="2">
    <source>
        <dbReference type="EMBL" id="GAA4146772.1"/>
    </source>
</evidence>
<dbReference type="EMBL" id="BAABDO010000063">
    <property type="protein sequence ID" value="GAA4146772.1"/>
    <property type="molecule type" value="Genomic_DNA"/>
</dbReference>
<keyword evidence="3" id="KW-1185">Reference proteome</keyword>
<dbReference type="InterPro" id="IPR011050">
    <property type="entry name" value="Pectin_lyase_fold/virulence"/>
</dbReference>
<reference evidence="3" key="1">
    <citation type="journal article" date="2019" name="Int. J. Syst. Evol. Microbiol.">
        <title>The Global Catalogue of Microorganisms (GCM) 10K type strain sequencing project: providing services to taxonomists for standard genome sequencing and annotation.</title>
        <authorList>
            <consortium name="The Broad Institute Genomics Platform"/>
            <consortium name="The Broad Institute Genome Sequencing Center for Infectious Disease"/>
            <person name="Wu L."/>
            <person name="Ma J."/>
        </authorList>
    </citation>
    <scope>NUCLEOTIDE SEQUENCE [LARGE SCALE GENOMIC DNA]</scope>
    <source>
        <strain evidence="3">JCM 17316</strain>
    </source>
</reference>
<evidence type="ECO:0000259" key="1">
    <source>
        <dbReference type="Pfam" id="PF22816"/>
    </source>
</evidence>
<sequence>MPGYGLVAGAVAWSPGNPRGGDTVSFSMTLRWGTNVDDSVIRNSRIRNMWADGVNLTNGISGNRGSDIEARTTGDDGFALFPAVDHRNEQQTGNVYENLTSLPTWRPRSTACG</sequence>
<dbReference type="SUPFAM" id="SSF51126">
    <property type="entry name" value="Pectin lyase-like"/>
    <property type="match status" value="1"/>
</dbReference>
<protein>
    <recommendedName>
        <fullName evidence="1">Alpha-1,3-glucanase catalytic domain-containing protein</fullName>
    </recommendedName>
</protein>
<dbReference type="Pfam" id="PF22816">
    <property type="entry name" value="CatAgl_D2"/>
    <property type="match status" value="1"/>
</dbReference>
<organism evidence="2 3">
    <name type="scientific">Actinomadura keratinilytica</name>
    <dbReference type="NCBI Taxonomy" id="547461"/>
    <lineage>
        <taxon>Bacteria</taxon>
        <taxon>Bacillati</taxon>
        <taxon>Actinomycetota</taxon>
        <taxon>Actinomycetes</taxon>
        <taxon>Streptosporangiales</taxon>
        <taxon>Thermomonosporaceae</taxon>
        <taxon>Actinomadura</taxon>
    </lineage>
</organism>
<dbReference type="InterPro" id="IPR055149">
    <property type="entry name" value="Agl_cat_D2"/>
</dbReference>
<dbReference type="Proteomes" id="UP001500266">
    <property type="component" value="Unassembled WGS sequence"/>
</dbReference>
<accession>A0ABP7Z403</accession>